<dbReference type="AlphaFoldDB" id="A0A7Y3RPV6"/>
<dbReference type="RefSeq" id="WP_173200374.1">
    <property type="nucleotide sequence ID" value="NZ_JABFCX010000003.1"/>
</dbReference>
<comment type="function">
    <text evidence="1">Is involved in generating a small heat-stable compound (Nod), an acylated oligomer of N-acetylglucosamine, that stimulates mitosis in various plant protoplasts.</text>
</comment>
<dbReference type="Pfam" id="PF01522">
    <property type="entry name" value="Polysacc_deac_1"/>
    <property type="match status" value="1"/>
</dbReference>
<evidence type="ECO:0000259" key="5">
    <source>
        <dbReference type="PROSITE" id="PS51677"/>
    </source>
</evidence>
<dbReference type="GO" id="GO:0005975">
    <property type="term" value="P:carbohydrate metabolic process"/>
    <property type="evidence" value="ECO:0007669"/>
    <property type="project" value="InterPro"/>
</dbReference>
<sequence>MRFVPMVIASIYLALILAVAGCGHAQRGLLPMAERQEALGLFRMPPSAPGEQPTVYLTIDDGPSTHTDEMLELLGAYGATATFFVHTDHILTERDRAVLREAVANGHRLGNHLPADERADSLSPEAFLADLTRAQSELETIAGVRPVLFRPPHGAINAAAMSPALLAEGYIAADGSERRYVLASFIPWDAGGATETTLRAMNNAAGARYADGMSEALFDGAIVVFHDGPREVRTQTTLVSLRRFLKAADRKGFAVKALPQ</sequence>
<organism evidence="6 7">
    <name type="scientific">Parvularcula mediterranea</name>
    <dbReference type="NCBI Taxonomy" id="2732508"/>
    <lineage>
        <taxon>Bacteria</taxon>
        <taxon>Pseudomonadati</taxon>
        <taxon>Pseudomonadota</taxon>
        <taxon>Alphaproteobacteria</taxon>
        <taxon>Parvularculales</taxon>
        <taxon>Parvularculaceae</taxon>
        <taxon>Parvularcula</taxon>
    </lineage>
</organism>
<evidence type="ECO:0000256" key="4">
    <source>
        <dbReference type="ARBA" id="ARBA00032976"/>
    </source>
</evidence>
<comment type="caution">
    <text evidence="6">The sequence shown here is derived from an EMBL/GenBank/DDBJ whole genome shotgun (WGS) entry which is preliminary data.</text>
</comment>
<name>A0A7Y3RPV6_9PROT</name>
<comment type="similarity">
    <text evidence="2">Belongs to the polysaccharide deacetylase family.</text>
</comment>
<feature type="domain" description="NodB homology" evidence="5">
    <location>
        <begin position="53"/>
        <end position="256"/>
    </location>
</feature>
<dbReference type="Gene3D" id="3.20.20.370">
    <property type="entry name" value="Glycoside hydrolase/deacetylase"/>
    <property type="match status" value="1"/>
</dbReference>
<proteinExistence type="inferred from homology"/>
<accession>A0A7Y3RPV6</accession>
<dbReference type="SUPFAM" id="SSF88713">
    <property type="entry name" value="Glycoside hydrolase/deacetylase"/>
    <property type="match status" value="1"/>
</dbReference>
<dbReference type="CDD" id="cd10917">
    <property type="entry name" value="CE4_NodB_like_6s_7s"/>
    <property type="match status" value="1"/>
</dbReference>
<dbReference type="GO" id="GO:0016810">
    <property type="term" value="F:hydrolase activity, acting on carbon-nitrogen (but not peptide) bonds"/>
    <property type="evidence" value="ECO:0007669"/>
    <property type="project" value="InterPro"/>
</dbReference>
<evidence type="ECO:0000313" key="7">
    <source>
        <dbReference type="Proteomes" id="UP000536835"/>
    </source>
</evidence>
<evidence type="ECO:0000256" key="1">
    <source>
        <dbReference type="ARBA" id="ARBA00003236"/>
    </source>
</evidence>
<evidence type="ECO:0000256" key="3">
    <source>
        <dbReference type="ARBA" id="ARBA00020071"/>
    </source>
</evidence>
<dbReference type="PANTHER" id="PTHR10587">
    <property type="entry name" value="GLYCOSYL TRANSFERASE-RELATED"/>
    <property type="match status" value="1"/>
</dbReference>
<reference evidence="6 7" key="1">
    <citation type="submission" date="2020-05" db="EMBL/GenBank/DDBJ databases">
        <title>Parvularcula mediterraneae sp. nov., isolated from polypropylene straw from shallow seawater of the seashore of Laganas in Zakynthos island, Greece.</title>
        <authorList>
            <person name="Szabo I."/>
            <person name="Al-Omari J."/>
            <person name="Rado J."/>
            <person name="Szerdahelyi G.S."/>
        </authorList>
    </citation>
    <scope>NUCLEOTIDE SEQUENCE [LARGE SCALE GENOMIC DNA]</scope>
    <source>
        <strain evidence="6 7">ZS-1/3</strain>
    </source>
</reference>
<gene>
    <name evidence="6" type="ORF">HK107_12720</name>
</gene>
<dbReference type="InterPro" id="IPR050248">
    <property type="entry name" value="Polysacc_deacetylase_ArnD"/>
</dbReference>
<evidence type="ECO:0000313" key="6">
    <source>
        <dbReference type="EMBL" id="NNU17187.1"/>
    </source>
</evidence>
<dbReference type="EMBL" id="JABFCX010000003">
    <property type="protein sequence ID" value="NNU17187.1"/>
    <property type="molecule type" value="Genomic_DNA"/>
</dbReference>
<dbReference type="PROSITE" id="PS51677">
    <property type="entry name" value="NODB"/>
    <property type="match status" value="1"/>
</dbReference>
<dbReference type="PROSITE" id="PS51257">
    <property type="entry name" value="PROKAR_LIPOPROTEIN"/>
    <property type="match status" value="1"/>
</dbReference>
<protein>
    <recommendedName>
        <fullName evidence="3">Chitooligosaccharide deacetylase</fullName>
    </recommendedName>
    <alternativeName>
        <fullName evidence="4">Nodulation protein B</fullName>
    </alternativeName>
</protein>
<keyword evidence="7" id="KW-1185">Reference proteome</keyword>
<evidence type="ECO:0000256" key="2">
    <source>
        <dbReference type="ARBA" id="ARBA00010973"/>
    </source>
</evidence>
<dbReference type="Proteomes" id="UP000536835">
    <property type="component" value="Unassembled WGS sequence"/>
</dbReference>
<dbReference type="InterPro" id="IPR011330">
    <property type="entry name" value="Glyco_hydro/deAcase_b/a-brl"/>
</dbReference>
<dbReference type="InterPro" id="IPR002509">
    <property type="entry name" value="NODB_dom"/>
</dbReference>